<dbReference type="PANTHER" id="PTHR10283">
    <property type="entry name" value="SOLUTE CARRIER FAMILY 13 MEMBER"/>
    <property type="match status" value="1"/>
</dbReference>
<dbReference type="GO" id="GO:0016787">
    <property type="term" value="F:hydrolase activity"/>
    <property type="evidence" value="ECO:0007669"/>
    <property type="project" value="InterPro"/>
</dbReference>
<evidence type="ECO:0000256" key="7">
    <source>
        <dbReference type="SAM" id="Phobius"/>
    </source>
</evidence>
<dbReference type="SUPFAM" id="SSF53474">
    <property type="entry name" value="alpha/beta-Hydrolases"/>
    <property type="match status" value="1"/>
</dbReference>
<organism evidence="9 10">
    <name type="scientific">Fonsecaea monophora</name>
    <dbReference type="NCBI Taxonomy" id="254056"/>
    <lineage>
        <taxon>Eukaryota</taxon>
        <taxon>Fungi</taxon>
        <taxon>Dikarya</taxon>
        <taxon>Ascomycota</taxon>
        <taxon>Pezizomycotina</taxon>
        <taxon>Eurotiomycetes</taxon>
        <taxon>Chaetothyriomycetidae</taxon>
        <taxon>Chaetothyriales</taxon>
        <taxon>Herpotrichiellaceae</taxon>
        <taxon>Fonsecaea</taxon>
    </lineage>
</organism>
<protein>
    <recommendedName>
        <fullName evidence="8">SPX domain-containing protein</fullName>
    </recommendedName>
</protein>
<dbReference type="Pfam" id="PF07859">
    <property type="entry name" value="Abhydrolase_3"/>
    <property type="match status" value="1"/>
</dbReference>
<comment type="subcellular location">
    <subcellularLocation>
        <location evidence="1">Membrane</location>
        <topology evidence="1">Multi-pass membrane protein</topology>
    </subcellularLocation>
</comment>
<feature type="compositionally biased region" description="Polar residues" evidence="6">
    <location>
        <begin position="572"/>
        <end position="587"/>
    </location>
</feature>
<evidence type="ECO:0000259" key="8">
    <source>
        <dbReference type="PROSITE" id="PS51382"/>
    </source>
</evidence>
<proteinExistence type="predicted"/>
<keyword evidence="5 7" id="KW-0472">Membrane</keyword>
<feature type="transmembrane region" description="Helical" evidence="7">
    <location>
        <begin position="1113"/>
        <end position="1132"/>
    </location>
</feature>
<dbReference type="GO" id="GO:0006817">
    <property type="term" value="P:phosphate ion transport"/>
    <property type="evidence" value="ECO:0007669"/>
    <property type="project" value="TreeGrafter"/>
</dbReference>
<sequence>MKEPPKLSAGDYFSLLYTVTRAVGTLTFATLTGWSRGDDCPRDYKRHVIYSTCRTLFAHLSVKQMQALQPTTSAGYTAFAKKQKFDPEIVELDDGALGCFMGPKTAKKTLVWFHGGGYTFPAADPHWAMLWDFMELAKKNDEQLRVMVLEYELTPHGYYPLQLKQAVAGIKHLLDSGLKPSQILFGGDSAGGNLAAALIGHLSHPHPSVSPISISSNLGGALLVSPWASFTQERESWKKNFKKDALVPVTVKLWSDNFMVKSPVDNWNQPAEAPADWWRDIKVDNVAIVGGENEVLIDDIRELAEKMKVHNPTLEYLEAPSEAHDSIVMDRSFGFKDELASEQFIHKWSESLDPTAAGGPAIELATFAGPESSNGGRYKDRERDARQSQRRLLKLQELAERDNEMKFSHSIQFNAVPDWSSNYISYSNLKKLIYTLEKQINRPVGETQPQDEEHTSLLGVTLDPDTTFKRMLDSELDKVCSFYRLKELEIFGELDQLLKDVEAYKVDTRDVDMDEVVEVENRRKTVRSNSIFNVPFRRRRRASTMSVSLEEPEGEDDSDSDAEDNAAMLRKPTTSNRPRSKSTWNTDGSDHSALAESREDLRAPDSPVFLRRRPSLAMELEASDPGHLSSLYDSGINLKKRIISTYVSLCELKSFIQLNHTGFKKAAKKYDKVCNRDIRKDYMEKSVNPSYPFQEKTMFHLDENIARVEKAYAEVVTKGDQSMARRELRLHLREHVVWERNTVWREMIGIERKAQAANFGIRQTLLGGVQDPSKARLQGDREAIDTKEIVTPVGRYRCPKWLFSGTLFTLLAILAVFLVLLYVPIMKSPEQQNCLAMLIFVSLLWATEVIPLFVTSLLIPFLVVVLRIMRSDDKPHHRLNSKDATKAVFAAMWTPVIMLLLGGFTIAAALSKYHIAKMMATFVLSKAGTKARNVLITNMFVGMFLSMWISNVAAPVLCFSIIQPILRNLPSDSNMSKALILGIALASNIGGAASPIASPQNIIALQNMKPPPSWGIWFFIALPVCILSIILIWLLLVVSFKPGKGTTIVPIRPMKDKLNGVQYFIILVTLITIVLWCASHQLESVFGDMGVIAIIPLVLFFGTGILTKEDFNNFLWTIIILAAGGLSLGRAVSSSGLLHSIARGITERVDNLSIYGVLVVFAALVLVVATFISHTVAALIILPLVAQVGESMKEPHPNLLVMGAALMCSAAMGLPTSGFPNMTAIMMEVPETGVRYLRVQHFLTRGVPASVITFAIVITVGYGLMMAAGL</sequence>
<dbReference type="GeneID" id="34601929"/>
<feature type="domain" description="SPX" evidence="8">
    <location>
        <begin position="405"/>
        <end position="684"/>
    </location>
</feature>
<feature type="transmembrane region" description="Helical" evidence="7">
    <location>
        <begin position="1085"/>
        <end position="1107"/>
    </location>
</feature>
<feature type="transmembrane region" description="Helical" evidence="7">
    <location>
        <begin position="835"/>
        <end position="868"/>
    </location>
</feature>
<keyword evidence="2" id="KW-0813">Transport</keyword>
<dbReference type="CDD" id="cd01115">
    <property type="entry name" value="SLC13_permease"/>
    <property type="match status" value="1"/>
</dbReference>
<dbReference type="GO" id="GO:0005315">
    <property type="term" value="F:phosphate transmembrane transporter activity"/>
    <property type="evidence" value="ECO:0007669"/>
    <property type="project" value="TreeGrafter"/>
</dbReference>
<feature type="transmembrane region" description="Helical" evidence="7">
    <location>
        <begin position="888"/>
        <end position="910"/>
    </location>
</feature>
<gene>
    <name evidence="9" type="ORF">AYO21_06771</name>
</gene>
<dbReference type="GO" id="GO:0005886">
    <property type="term" value="C:plasma membrane"/>
    <property type="evidence" value="ECO:0007669"/>
    <property type="project" value="TreeGrafter"/>
</dbReference>
<keyword evidence="3 7" id="KW-0812">Transmembrane</keyword>
<dbReference type="CDD" id="cd14478">
    <property type="entry name" value="SPX_PHO87_PHO90_like"/>
    <property type="match status" value="1"/>
</dbReference>
<evidence type="ECO:0000256" key="2">
    <source>
        <dbReference type="ARBA" id="ARBA00022448"/>
    </source>
</evidence>
<keyword evidence="10" id="KW-1185">Reference proteome</keyword>
<dbReference type="InterPro" id="IPR029058">
    <property type="entry name" value="AB_hydrolase_fold"/>
</dbReference>
<feature type="compositionally biased region" description="Basic and acidic residues" evidence="6">
    <location>
        <begin position="377"/>
        <end position="386"/>
    </location>
</feature>
<dbReference type="AlphaFoldDB" id="A0A177F5U1"/>
<feature type="transmembrane region" description="Helical" evidence="7">
    <location>
        <begin position="940"/>
        <end position="966"/>
    </location>
</feature>
<feature type="transmembrane region" description="Helical" evidence="7">
    <location>
        <begin position="801"/>
        <end position="823"/>
    </location>
</feature>
<dbReference type="InterPro" id="IPR013094">
    <property type="entry name" value="AB_hydrolase_3"/>
</dbReference>
<dbReference type="Pfam" id="PF03105">
    <property type="entry name" value="SPX"/>
    <property type="match status" value="1"/>
</dbReference>
<feature type="region of interest" description="Disordered" evidence="6">
    <location>
        <begin position="542"/>
        <end position="601"/>
    </location>
</feature>
<feature type="transmembrane region" description="Helical" evidence="7">
    <location>
        <begin position="1060"/>
        <end position="1078"/>
    </location>
</feature>
<feature type="transmembrane region" description="Helical" evidence="7">
    <location>
        <begin position="978"/>
        <end position="996"/>
    </location>
</feature>
<feature type="transmembrane region" description="Helical" evidence="7">
    <location>
        <begin position="1242"/>
        <end position="1265"/>
    </location>
</feature>
<accession>A0A177F5U1</accession>
<reference evidence="9 10" key="1">
    <citation type="submission" date="2016-03" db="EMBL/GenBank/DDBJ databases">
        <title>Draft genome sequence of the Fonsecaea monophora CBS 269.37.</title>
        <authorList>
            <person name="Bombassaro A."/>
            <person name="Vinicius W.A."/>
            <person name="De Hoog S."/>
            <person name="Sun J."/>
            <person name="Souza E.M."/>
            <person name="Raittz R.T."/>
            <person name="Costa F."/>
            <person name="Leao A.C."/>
            <person name="Tadra-Sfeir M.Z."/>
            <person name="Baura V."/>
            <person name="Balsanelli E."/>
            <person name="Pedrosa F.O."/>
            <person name="Moreno L.F."/>
            <person name="Steffens M.B."/>
            <person name="Xi L."/>
            <person name="Bocca A.L."/>
            <person name="Felipe M.S."/>
            <person name="Teixeira M."/>
            <person name="Telles Filho F.Q."/>
            <person name="Azevedo C.M."/>
            <person name="Gomes R."/>
            <person name="Vicente V.A."/>
        </authorList>
    </citation>
    <scope>NUCLEOTIDE SEQUENCE [LARGE SCALE GENOMIC DNA]</scope>
    <source>
        <strain evidence="9 10">CBS 269.37</strain>
    </source>
</reference>
<dbReference type="GO" id="GO:0006797">
    <property type="term" value="P:polyphosphate metabolic process"/>
    <property type="evidence" value="ECO:0007669"/>
    <property type="project" value="TreeGrafter"/>
</dbReference>
<dbReference type="InterPro" id="IPR004680">
    <property type="entry name" value="Cit_transptr-like_dom"/>
</dbReference>
<feature type="transmembrane region" description="Helical" evidence="7">
    <location>
        <begin position="1016"/>
        <end position="1040"/>
    </location>
</feature>
<dbReference type="PROSITE" id="PS51382">
    <property type="entry name" value="SPX"/>
    <property type="match status" value="1"/>
</dbReference>
<feature type="transmembrane region" description="Helical" evidence="7">
    <location>
        <begin position="1198"/>
        <end position="1221"/>
    </location>
</feature>
<evidence type="ECO:0000313" key="9">
    <source>
        <dbReference type="EMBL" id="OAG39051.1"/>
    </source>
</evidence>
<evidence type="ECO:0000256" key="5">
    <source>
        <dbReference type="ARBA" id="ARBA00023136"/>
    </source>
</evidence>
<dbReference type="OrthoDB" id="10260443at2759"/>
<dbReference type="Pfam" id="PF03600">
    <property type="entry name" value="CitMHS"/>
    <property type="match status" value="1"/>
</dbReference>
<dbReference type="InterPro" id="IPR004331">
    <property type="entry name" value="SPX_dom"/>
</dbReference>
<dbReference type="RefSeq" id="XP_022511003.1">
    <property type="nucleotide sequence ID" value="XM_022656730.1"/>
</dbReference>
<comment type="caution">
    <text evidence="9">The sequence shown here is derived from an EMBL/GenBank/DDBJ whole genome shotgun (WGS) entry which is preliminary data.</text>
</comment>
<keyword evidence="4 7" id="KW-1133">Transmembrane helix</keyword>
<feature type="transmembrane region" description="Helical" evidence="7">
    <location>
        <begin position="1153"/>
        <end position="1186"/>
    </location>
</feature>
<dbReference type="Gene3D" id="3.40.50.1820">
    <property type="entry name" value="alpha/beta hydrolase"/>
    <property type="match status" value="1"/>
</dbReference>
<evidence type="ECO:0000256" key="4">
    <source>
        <dbReference type="ARBA" id="ARBA00022989"/>
    </source>
</evidence>
<evidence type="ECO:0000256" key="3">
    <source>
        <dbReference type="ARBA" id="ARBA00022692"/>
    </source>
</evidence>
<name>A0A177F5U1_9EURO</name>
<dbReference type="Proteomes" id="UP000077002">
    <property type="component" value="Unassembled WGS sequence"/>
</dbReference>
<evidence type="ECO:0000256" key="1">
    <source>
        <dbReference type="ARBA" id="ARBA00004141"/>
    </source>
</evidence>
<feature type="compositionally biased region" description="Acidic residues" evidence="6">
    <location>
        <begin position="550"/>
        <end position="564"/>
    </location>
</feature>
<dbReference type="EMBL" id="LVKK01000048">
    <property type="protein sequence ID" value="OAG39051.1"/>
    <property type="molecule type" value="Genomic_DNA"/>
</dbReference>
<evidence type="ECO:0000313" key="10">
    <source>
        <dbReference type="Proteomes" id="UP000077002"/>
    </source>
</evidence>
<dbReference type="PANTHER" id="PTHR10283:SF92">
    <property type="entry name" value="LOW-AFFINITY PHOSPHATE TRANSPORTER PHO91"/>
    <property type="match status" value="1"/>
</dbReference>
<feature type="region of interest" description="Disordered" evidence="6">
    <location>
        <begin position="366"/>
        <end position="386"/>
    </location>
</feature>
<evidence type="ECO:0000256" key="6">
    <source>
        <dbReference type="SAM" id="MobiDB-lite"/>
    </source>
</evidence>